<dbReference type="EMBL" id="NBVN01000002">
    <property type="protein sequence ID" value="PUA33519.1"/>
    <property type="molecule type" value="Genomic_DNA"/>
</dbReference>
<evidence type="ECO:0000313" key="8">
    <source>
        <dbReference type="Proteomes" id="UP000244093"/>
    </source>
</evidence>
<feature type="transmembrane region" description="Helical" evidence="6">
    <location>
        <begin position="62"/>
        <end position="80"/>
    </location>
</feature>
<dbReference type="GO" id="GO:0005886">
    <property type="term" value="C:plasma membrane"/>
    <property type="evidence" value="ECO:0007669"/>
    <property type="project" value="UniProtKB-SubCell"/>
</dbReference>
<dbReference type="Pfam" id="PF02653">
    <property type="entry name" value="BPD_transp_2"/>
    <property type="match status" value="1"/>
</dbReference>
<sequence length="303" mass="32575">MNQVLSDVLEIAPIFAYLYIAGLGHGLVEKSGILNLAVDGAFTLGVALAFTYCTYVLEPTAALALTTVTIGVIGLVIAFLTTKLPISHGAVGLSLMFISYGLASYFGYPAALRIKKEGLELHTYVTNEVTSSIALMVSLLLGFLIYYILYKTKLGASIRAVGENPHAAATLGADVLLIRLITSYLGYALIGVGSALYLLMDVKGWQEGSGMGLGWIAFAVSLAAGRHPLVTMFTSGVFSIILKYRYTLLNFLGPLGMSVFTLNAFQYATAVLAMIIFAVTPLRRRFAPPKSLGKIYFKEERTV</sequence>
<dbReference type="PANTHER" id="PTHR43370:SF2">
    <property type="entry name" value="ABC TRANSPORTER PERMEASE PROTEIN"/>
    <property type="match status" value="1"/>
</dbReference>
<evidence type="ECO:0000256" key="5">
    <source>
        <dbReference type="ARBA" id="ARBA00023136"/>
    </source>
</evidence>
<feature type="transmembrane region" description="Helical" evidence="6">
    <location>
        <begin position="7"/>
        <end position="27"/>
    </location>
</feature>
<proteinExistence type="predicted"/>
<keyword evidence="3 6" id="KW-0812">Transmembrane</keyword>
<evidence type="ECO:0000256" key="3">
    <source>
        <dbReference type="ARBA" id="ARBA00022692"/>
    </source>
</evidence>
<gene>
    <name evidence="7" type="ORF">B7O98_03625</name>
</gene>
<keyword evidence="2" id="KW-1003">Cell membrane</keyword>
<feature type="transmembrane region" description="Helical" evidence="6">
    <location>
        <begin position="176"/>
        <end position="200"/>
    </location>
</feature>
<name>A0A2R7Y879_9CREN</name>
<dbReference type="GO" id="GO:0022857">
    <property type="term" value="F:transmembrane transporter activity"/>
    <property type="evidence" value="ECO:0007669"/>
    <property type="project" value="InterPro"/>
</dbReference>
<evidence type="ECO:0000256" key="1">
    <source>
        <dbReference type="ARBA" id="ARBA00004651"/>
    </source>
</evidence>
<dbReference type="CDD" id="cd06580">
    <property type="entry name" value="TM_PBP1_transp_TpRbsC_like"/>
    <property type="match status" value="1"/>
</dbReference>
<feature type="transmembrane region" description="Helical" evidence="6">
    <location>
        <begin position="129"/>
        <end position="149"/>
    </location>
</feature>
<accession>A0A2R7Y879</accession>
<dbReference type="PANTHER" id="PTHR43370">
    <property type="entry name" value="SUGAR ABC TRANSPORTER INTEGRAL MEMBRANE PROTEIN-RELATED"/>
    <property type="match status" value="1"/>
</dbReference>
<evidence type="ECO:0000313" key="7">
    <source>
        <dbReference type="EMBL" id="PUA33519.1"/>
    </source>
</evidence>
<feature type="transmembrane region" description="Helical" evidence="6">
    <location>
        <begin position="33"/>
        <end position="55"/>
    </location>
</feature>
<comment type="subcellular location">
    <subcellularLocation>
        <location evidence="1">Cell membrane</location>
        <topology evidence="1">Multi-pass membrane protein</topology>
    </subcellularLocation>
</comment>
<evidence type="ECO:0008006" key="9">
    <source>
        <dbReference type="Google" id="ProtNLM"/>
    </source>
</evidence>
<dbReference type="AlphaFoldDB" id="A0A2R7Y879"/>
<organism evidence="7 8">
    <name type="scientific">Zestosphaera tikiterensis</name>
    <dbReference type="NCBI Taxonomy" id="1973259"/>
    <lineage>
        <taxon>Archaea</taxon>
        <taxon>Thermoproteota</taxon>
        <taxon>Thermoprotei</taxon>
        <taxon>Desulfurococcales</taxon>
        <taxon>Desulfurococcaceae</taxon>
        <taxon>Zestosphaera</taxon>
    </lineage>
</organism>
<keyword evidence="5 6" id="KW-0472">Membrane</keyword>
<evidence type="ECO:0000256" key="4">
    <source>
        <dbReference type="ARBA" id="ARBA00022989"/>
    </source>
</evidence>
<dbReference type="Proteomes" id="UP000244093">
    <property type="component" value="Unassembled WGS sequence"/>
</dbReference>
<evidence type="ECO:0000256" key="2">
    <source>
        <dbReference type="ARBA" id="ARBA00022475"/>
    </source>
</evidence>
<evidence type="ECO:0000256" key="6">
    <source>
        <dbReference type="SAM" id="Phobius"/>
    </source>
</evidence>
<dbReference type="InterPro" id="IPR001851">
    <property type="entry name" value="ABC_transp_permease"/>
</dbReference>
<reference evidence="7 8" key="1">
    <citation type="journal article" date="2018" name="Syst. Appl. Microbiol.">
        <title>A new symbiotic nanoarchaeote (Candidatus Nanoclepta minutus) and its host (Zestosphaera tikiterensis gen. nov., sp. nov.) from a New Zealand hot spring.</title>
        <authorList>
            <person name="St John E."/>
            <person name="Liu Y."/>
            <person name="Podar M."/>
            <person name="Stott M.B."/>
            <person name="Meneghin J."/>
            <person name="Chen Z."/>
            <person name="Lagutin K."/>
            <person name="Mitchell K."/>
            <person name="Reysenbach A.L."/>
        </authorList>
    </citation>
    <scope>NUCLEOTIDE SEQUENCE [LARGE SCALE GENOMIC DNA]</scope>
    <source>
        <strain evidence="7">NZ3</strain>
    </source>
</reference>
<feature type="transmembrane region" description="Helical" evidence="6">
    <location>
        <begin position="212"/>
        <end position="244"/>
    </location>
</feature>
<comment type="caution">
    <text evidence="7">The sequence shown here is derived from an EMBL/GenBank/DDBJ whole genome shotgun (WGS) entry which is preliminary data.</text>
</comment>
<keyword evidence="4 6" id="KW-1133">Transmembrane helix</keyword>
<feature type="transmembrane region" description="Helical" evidence="6">
    <location>
        <begin position="264"/>
        <end position="282"/>
    </location>
</feature>
<protein>
    <recommendedName>
        <fullName evidence="9">ABC transporter permease</fullName>
    </recommendedName>
</protein>
<feature type="transmembrane region" description="Helical" evidence="6">
    <location>
        <begin position="86"/>
        <end position="108"/>
    </location>
</feature>